<feature type="transmembrane region" description="Helical" evidence="2">
    <location>
        <begin position="28"/>
        <end position="47"/>
    </location>
</feature>
<dbReference type="Proteomes" id="UP001055159">
    <property type="component" value="Chromosome"/>
</dbReference>
<accession>A0ABY3UKG4</accession>
<feature type="region of interest" description="Disordered" evidence="1">
    <location>
        <begin position="235"/>
        <end position="376"/>
    </location>
</feature>
<dbReference type="RefSeq" id="WP_239736327.1">
    <property type="nucleotide sequence ID" value="NZ_CP092427.2"/>
</dbReference>
<evidence type="ECO:0000313" key="4">
    <source>
        <dbReference type="Proteomes" id="UP001055159"/>
    </source>
</evidence>
<proteinExistence type="predicted"/>
<feature type="compositionally biased region" description="Gly residues" evidence="1">
    <location>
        <begin position="362"/>
        <end position="376"/>
    </location>
</feature>
<evidence type="ECO:0000256" key="1">
    <source>
        <dbReference type="SAM" id="MobiDB-lite"/>
    </source>
</evidence>
<reference evidence="3" key="1">
    <citation type="submission" date="2022-08" db="EMBL/GenBank/DDBJ databases">
        <title>Whole genome sequencing of non-tuberculosis mycobacteria type-strains.</title>
        <authorList>
            <person name="Igarashi Y."/>
            <person name="Osugi A."/>
            <person name="Mitarai S."/>
        </authorList>
    </citation>
    <scope>NUCLEOTIDE SEQUENCE</scope>
    <source>
        <strain evidence="3">JCM 16372</strain>
    </source>
</reference>
<name>A0ABY3UKG4_9MYCO</name>
<feature type="compositionally biased region" description="Low complexity" evidence="1">
    <location>
        <begin position="253"/>
        <end position="268"/>
    </location>
</feature>
<feature type="compositionally biased region" description="Basic and acidic residues" evidence="1">
    <location>
        <begin position="327"/>
        <end position="336"/>
    </location>
</feature>
<keyword evidence="2" id="KW-0812">Transmembrane</keyword>
<keyword evidence="2" id="KW-1133">Transmembrane helix</keyword>
<keyword evidence="2" id="KW-0472">Membrane</keyword>
<dbReference type="EMBL" id="CP092427">
    <property type="protein sequence ID" value="ULP39851.1"/>
    <property type="molecule type" value="Genomic_DNA"/>
</dbReference>
<feature type="compositionally biased region" description="Pro residues" evidence="1">
    <location>
        <begin position="235"/>
        <end position="252"/>
    </location>
</feature>
<gene>
    <name evidence="3" type="ORF">MJO55_23945</name>
</gene>
<sequence length="376" mass="36840">MDGRAVPLRAGVRRQVYRDTDERSMARIAGAAVVAVGLVLSGSLYHLPGDRTGVVLGEEDHGSLSTIPDRLGGVAVNQLIDFATAELPTLAHLAEILQKNFPAVRAEIFLSAVEKHGLPQIVRTLEVLASAGFAMPVSAVLFGAGGGGGGGGSGSTGSPIGLSDLELLWQYLIQHLPPALIQGVNDVVAAFIPASVSAAQVQQAVQVLSIAAPPAPPAPVATTVIPASVVTAPPPVATPTPPPAPPPPPPTPVIVAAPPAVEVSPPTVDFSTPAPPPMTPEVTPEAPAPEDVIAGDAVGDDIGNTGAGGDSGPAEGSSDIGDSNDSASHDEGDSRGDTVSGGDTGSTAGQGAGDAAGPDNGPSGGGESGGTGSDGG</sequence>
<evidence type="ECO:0000256" key="2">
    <source>
        <dbReference type="SAM" id="Phobius"/>
    </source>
</evidence>
<feature type="compositionally biased region" description="Gly residues" evidence="1">
    <location>
        <begin position="342"/>
        <end position="354"/>
    </location>
</feature>
<organism evidence="3 4">
    <name type="scientific">Mycolicibacterium rufum</name>
    <dbReference type="NCBI Taxonomy" id="318424"/>
    <lineage>
        <taxon>Bacteria</taxon>
        <taxon>Bacillati</taxon>
        <taxon>Actinomycetota</taxon>
        <taxon>Actinomycetes</taxon>
        <taxon>Mycobacteriales</taxon>
        <taxon>Mycobacteriaceae</taxon>
        <taxon>Mycolicibacterium</taxon>
    </lineage>
</organism>
<evidence type="ECO:0000313" key="3">
    <source>
        <dbReference type="EMBL" id="ULP39851.1"/>
    </source>
</evidence>
<keyword evidence="4" id="KW-1185">Reference proteome</keyword>
<protein>
    <submittedName>
        <fullName evidence="3">Uncharacterized protein</fullName>
    </submittedName>
</protein>